<accession>A0A840FXD4</accession>
<dbReference type="AlphaFoldDB" id="A0A840FXD4"/>
<protein>
    <submittedName>
        <fullName evidence="1">Uncharacterized protein</fullName>
    </submittedName>
</protein>
<dbReference type="EMBL" id="JACIFZ010000006">
    <property type="protein sequence ID" value="MBB4224110.1"/>
    <property type="molecule type" value="Genomic_DNA"/>
</dbReference>
<name>A0A840FXD4_9BURK</name>
<gene>
    <name evidence="1" type="ORF">GGD71_004901</name>
</gene>
<sequence length="191" mass="21108">MIESVFAEAMQAAAVELERTRTELHALKCPLPSGPLTFNLKDLGSAKEAALLQRLPTGYAKADKGHDHIYVFSLSGAPLAVYKNLCKVFEGAREANSEHVAAYCRVIKEHDCPGALYVGRSRHLRKRIAEHMDQKDGGTYAMHLGRWASDLDLEVSISYISLEHRSDKLVQAVEDGLWVALKPALGRRGAR</sequence>
<dbReference type="Proteomes" id="UP000524450">
    <property type="component" value="Unassembled WGS sequence"/>
</dbReference>
<proteinExistence type="predicted"/>
<evidence type="ECO:0000313" key="1">
    <source>
        <dbReference type="EMBL" id="MBB4224110.1"/>
    </source>
</evidence>
<reference evidence="1 2" key="1">
    <citation type="submission" date="2020-08" db="EMBL/GenBank/DDBJ databases">
        <title>Genomic Encyclopedia of Type Strains, Phase IV (KMG-V): Genome sequencing to study the core and pangenomes of soil and plant-associated prokaryotes.</title>
        <authorList>
            <person name="Whitman W."/>
        </authorList>
    </citation>
    <scope>NUCLEOTIDE SEQUENCE [LARGE SCALE GENOMIC DNA]</scope>
    <source>
        <strain evidence="1 2">34/80</strain>
    </source>
</reference>
<dbReference type="RefSeq" id="WP_184641143.1">
    <property type="nucleotide sequence ID" value="NZ_JACIFZ010000006.1"/>
</dbReference>
<evidence type="ECO:0000313" key="2">
    <source>
        <dbReference type="Proteomes" id="UP000524450"/>
    </source>
</evidence>
<organism evidence="1 2">
    <name type="scientific">Variovorax guangxiensis</name>
    <dbReference type="NCBI Taxonomy" id="1775474"/>
    <lineage>
        <taxon>Bacteria</taxon>
        <taxon>Pseudomonadati</taxon>
        <taxon>Pseudomonadota</taxon>
        <taxon>Betaproteobacteria</taxon>
        <taxon>Burkholderiales</taxon>
        <taxon>Comamonadaceae</taxon>
        <taxon>Variovorax</taxon>
    </lineage>
</organism>
<comment type="caution">
    <text evidence="1">The sequence shown here is derived from an EMBL/GenBank/DDBJ whole genome shotgun (WGS) entry which is preliminary data.</text>
</comment>